<gene>
    <name evidence="2" type="ORF">OJ253_215</name>
</gene>
<comment type="caution">
    <text evidence="2">The sequence shown here is derived from an EMBL/GenBank/DDBJ whole genome shotgun (WGS) entry which is preliminary data.</text>
</comment>
<feature type="signal peptide" evidence="1">
    <location>
        <begin position="1"/>
        <end position="20"/>
    </location>
</feature>
<sequence length="329" mass="37870">MIIFYFVLYSIFVCAPVVNTLHSDVKSATRNHRYYLLDPLKYNNQIQSLIHSSEGVGFSRNFRNSELHSPSKSRIQDIVCKEADIIFSKATADASNNTFMTINTSDNRIGKDRSYMLLFSADECILKSSSSQSVKVTIRVIPDLKDTSSKIYYDKRCECTFNWEVINDIRHNEFTLYCDLDSEVNDSSEYTQEQDYLEIGGIDTLKDNNLANLPINISSKAADVGDKDITQASRTHSAESRIVKDQHDKVLKLEKKPPKYSDYFWRPNTEFFGEVQDIKDVVKIDRDESKDQEKESQKEELTDTCTSKEHQLILDTLLIIINKLIDHLD</sequence>
<reference evidence="2" key="1">
    <citation type="submission" date="2022-10" db="EMBL/GenBank/DDBJ databases">
        <title>Adaptive evolution leads to modifications in subtelomeric GC content in a zoonotic Cryptosporidium species.</title>
        <authorList>
            <person name="Li J."/>
            <person name="Feng Y."/>
            <person name="Xiao L."/>
        </authorList>
    </citation>
    <scope>NUCLEOTIDE SEQUENCE</scope>
    <source>
        <strain evidence="2">33844</strain>
    </source>
</reference>
<keyword evidence="1" id="KW-0732">Signal</keyword>
<evidence type="ECO:0000313" key="2">
    <source>
        <dbReference type="EMBL" id="KAJ1613348.1"/>
    </source>
</evidence>
<name>A0A9D5I082_9CRYT</name>
<dbReference type="AlphaFoldDB" id="A0A9D5I082"/>
<organism evidence="2">
    <name type="scientific">Cryptosporidium canis</name>
    <dbReference type="NCBI Taxonomy" id="195482"/>
    <lineage>
        <taxon>Eukaryota</taxon>
        <taxon>Sar</taxon>
        <taxon>Alveolata</taxon>
        <taxon>Apicomplexa</taxon>
        <taxon>Conoidasida</taxon>
        <taxon>Coccidia</taxon>
        <taxon>Eucoccidiorida</taxon>
        <taxon>Eimeriorina</taxon>
        <taxon>Cryptosporidiidae</taxon>
        <taxon>Cryptosporidium</taxon>
    </lineage>
</organism>
<proteinExistence type="predicted"/>
<evidence type="ECO:0000256" key="1">
    <source>
        <dbReference type="SAM" id="SignalP"/>
    </source>
</evidence>
<dbReference type="EMBL" id="JAPCXC010000003">
    <property type="protein sequence ID" value="KAJ1613348.1"/>
    <property type="molecule type" value="Genomic_DNA"/>
</dbReference>
<feature type="chain" id="PRO_5038340903" evidence="1">
    <location>
        <begin position="21"/>
        <end position="329"/>
    </location>
</feature>
<dbReference type="OrthoDB" id="342790at2759"/>
<dbReference type="Proteomes" id="UP001067231">
    <property type="component" value="Unassembled WGS sequence"/>
</dbReference>
<accession>A0A9D5I082</accession>
<protein>
    <submittedName>
        <fullName evidence="2">Signal peptide-containing protein</fullName>
    </submittedName>
</protein>